<dbReference type="PANTHER" id="PTHR36156">
    <property type="entry name" value="SLR2101 PROTEIN"/>
    <property type="match status" value="1"/>
</dbReference>
<protein>
    <recommendedName>
        <fullName evidence="2">Cupin type-2 domain-containing protein</fullName>
    </recommendedName>
</protein>
<dbReference type="EMBL" id="JAQQWM010000001">
    <property type="protein sequence ID" value="KAK8083181.1"/>
    <property type="molecule type" value="Genomic_DNA"/>
</dbReference>
<dbReference type="InterPro" id="IPR011051">
    <property type="entry name" value="RmlC_Cupin_sf"/>
</dbReference>
<sequence>MTTSTTNGGPTAPATKEQQTPPTPNNLPKVSRFITDHNKAGKAIFSDALPTELPRTTIYNGASFGIGYATTRTPVSLTDNADIAAYTPLLSNPPGIIVPGGTVARYVDVPPLSVSPMHRTVSLDYGVVLEGEVELVLDSGEVRRMGRGDLAVQRGTMHAWRNPSETEWCRMLYFLQECEPVHAGGRQLGEDYGDMDGHVAKSGN</sequence>
<dbReference type="Gene3D" id="2.60.120.10">
    <property type="entry name" value="Jelly Rolls"/>
    <property type="match status" value="1"/>
</dbReference>
<evidence type="ECO:0000313" key="4">
    <source>
        <dbReference type="Proteomes" id="UP001446871"/>
    </source>
</evidence>
<evidence type="ECO:0000313" key="3">
    <source>
        <dbReference type="EMBL" id="KAK8083181.1"/>
    </source>
</evidence>
<dbReference type="SUPFAM" id="SSF51182">
    <property type="entry name" value="RmlC-like cupins"/>
    <property type="match status" value="1"/>
</dbReference>
<dbReference type="PANTHER" id="PTHR36156:SF3">
    <property type="entry name" value="CUPIN 2 CONSERVED BARREL DOMAIN-CONTAINING PROTEIN"/>
    <property type="match status" value="1"/>
</dbReference>
<keyword evidence="4" id="KW-1185">Reference proteome</keyword>
<accession>A0ABR1WL29</accession>
<dbReference type="InterPro" id="IPR013096">
    <property type="entry name" value="Cupin_2"/>
</dbReference>
<name>A0ABR1WL29_9PEZI</name>
<gene>
    <name evidence="3" type="ORF">PG996_001962</name>
</gene>
<feature type="region of interest" description="Disordered" evidence="1">
    <location>
        <begin position="1"/>
        <end position="28"/>
    </location>
</feature>
<organism evidence="3 4">
    <name type="scientific">Apiospora saccharicola</name>
    <dbReference type="NCBI Taxonomy" id="335842"/>
    <lineage>
        <taxon>Eukaryota</taxon>
        <taxon>Fungi</taxon>
        <taxon>Dikarya</taxon>
        <taxon>Ascomycota</taxon>
        <taxon>Pezizomycotina</taxon>
        <taxon>Sordariomycetes</taxon>
        <taxon>Xylariomycetidae</taxon>
        <taxon>Amphisphaeriales</taxon>
        <taxon>Apiosporaceae</taxon>
        <taxon>Apiospora</taxon>
    </lineage>
</organism>
<dbReference type="InterPro" id="IPR047142">
    <property type="entry name" value="OryJ/VirC-like"/>
</dbReference>
<evidence type="ECO:0000259" key="2">
    <source>
        <dbReference type="Pfam" id="PF07883"/>
    </source>
</evidence>
<dbReference type="Pfam" id="PF07883">
    <property type="entry name" value="Cupin_2"/>
    <property type="match status" value="1"/>
</dbReference>
<comment type="caution">
    <text evidence="3">The sequence shown here is derived from an EMBL/GenBank/DDBJ whole genome shotgun (WGS) entry which is preliminary data.</text>
</comment>
<feature type="domain" description="Cupin type-2" evidence="2">
    <location>
        <begin position="106"/>
        <end position="172"/>
    </location>
</feature>
<reference evidence="3 4" key="1">
    <citation type="submission" date="2023-01" db="EMBL/GenBank/DDBJ databases">
        <title>Analysis of 21 Apiospora genomes using comparative genomics revels a genus with tremendous synthesis potential of carbohydrate active enzymes and secondary metabolites.</title>
        <authorList>
            <person name="Sorensen T."/>
        </authorList>
    </citation>
    <scope>NUCLEOTIDE SEQUENCE [LARGE SCALE GENOMIC DNA]</scope>
    <source>
        <strain evidence="3 4">CBS 83171</strain>
    </source>
</reference>
<evidence type="ECO:0000256" key="1">
    <source>
        <dbReference type="SAM" id="MobiDB-lite"/>
    </source>
</evidence>
<dbReference type="CDD" id="cd02231">
    <property type="entry name" value="cupin_BLL6423-like"/>
    <property type="match status" value="1"/>
</dbReference>
<dbReference type="InterPro" id="IPR014710">
    <property type="entry name" value="RmlC-like_jellyroll"/>
</dbReference>
<proteinExistence type="predicted"/>
<dbReference type="Proteomes" id="UP001446871">
    <property type="component" value="Unassembled WGS sequence"/>
</dbReference>